<gene>
    <name evidence="2" type="ORF">OKA104_LOCUS15910</name>
    <name evidence="1" type="ORF">VCS650_LOCUS6175</name>
</gene>
<sequence length="197" mass="22136">MNQATSGVGHSRFQGLMKQILPHLSTKEEQQIENAFQEYNSMLNITKTFITNTTLLVSRARSRNDISNAIDSNTLQTLCNEAKRLTQEIRDISVIVKNASSKATSEALSNLFSSLITGRDPTCTVLAAFNLVYTKLQENAVENLEKLKSLLVQLSQHYATIQGYDGELRMEDKNDFLSLLKQTEEEVEVGYKLLSEL</sequence>
<name>A0A813V8W0_9BILA</name>
<dbReference type="EMBL" id="CAJOAY010000891">
    <property type="protein sequence ID" value="CAF3755022.1"/>
    <property type="molecule type" value="Genomic_DNA"/>
</dbReference>
<organism evidence="1 3">
    <name type="scientific">Adineta steineri</name>
    <dbReference type="NCBI Taxonomy" id="433720"/>
    <lineage>
        <taxon>Eukaryota</taxon>
        <taxon>Metazoa</taxon>
        <taxon>Spiralia</taxon>
        <taxon>Gnathifera</taxon>
        <taxon>Rotifera</taxon>
        <taxon>Eurotatoria</taxon>
        <taxon>Bdelloidea</taxon>
        <taxon>Adinetida</taxon>
        <taxon>Adinetidae</taxon>
        <taxon>Adineta</taxon>
    </lineage>
</organism>
<dbReference type="Proteomes" id="UP000663881">
    <property type="component" value="Unassembled WGS sequence"/>
</dbReference>
<reference evidence="1" key="1">
    <citation type="submission" date="2021-02" db="EMBL/GenBank/DDBJ databases">
        <authorList>
            <person name="Nowell W R."/>
        </authorList>
    </citation>
    <scope>NUCLEOTIDE SEQUENCE</scope>
</reference>
<dbReference type="Proteomes" id="UP000663891">
    <property type="component" value="Unassembled WGS sequence"/>
</dbReference>
<protein>
    <submittedName>
        <fullName evidence="1">Uncharacterized protein</fullName>
    </submittedName>
</protein>
<proteinExistence type="predicted"/>
<dbReference type="AlphaFoldDB" id="A0A813V8W0"/>
<evidence type="ECO:0000313" key="2">
    <source>
        <dbReference type="EMBL" id="CAF3755022.1"/>
    </source>
</evidence>
<evidence type="ECO:0000313" key="3">
    <source>
        <dbReference type="Proteomes" id="UP000663891"/>
    </source>
</evidence>
<evidence type="ECO:0000313" key="1">
    <source>
        <dbReference type="EMBL" id="CAF0841734.1"/>
    </source>
</evidence>
<comment type="caution">
    <text evidence="1">The sequence shown here is derived from an EMBL/GenBank/DDBJ whole genome shotgun (WGS) entry which is preliminary data.</text>
</comment>
<dbReference type="EMBL" id="CAJNON010000037">
    <property type="protein sequence ID" value="CAF0841734.1"/>
    <property type="molecule type" value="Genomic_DNA"/>
</dbReference>
<accession>A0A813V8W0</accession>